<dbReference type="PROSITE" id="PS50928">
    <property type="entry name" value="ABC_TM1"/>
    <property type="match status" value="1"/>
</dbReference>
<comment type="subcellular location">
    <subcellularLocation>
        <location evidence="1 7">Cell membrane</location>
        <topology evidence="1 7">Multi-pass membrane protein</topology>
    </subcellularLocation>
</comment>
<dbReference type="PANTHER" id="PTHR30465:SF43">
    <property type="entry name" value="OLIGOPEPTIDE ABC TRANSPORTER, PERMEASE PROTEIN"/>
    <property type="match status" value="1"/>
</dbReference>
<sequence length="339" mass="36665">MIRYVLRRVLTMAVTLIFISLLIFIVIKLPPGDYITNQIDELRAQGETASIAKAEQMRVQYGLDKPVLYQYGAWIGILPGHDGYSGLLQGNCGRSFEYGQPVCTVVGSAIGLTIVVNLLVIIFIHLVSIPIAIYSATHKNSVGAHTVTFLGYIGLATPSFLLALALLYYLNRWFGISIGGLYDPKYANEAWSLNKLGSLLSHLVVPVVVIGLASTAGMIRRLRANLLDELSKQYTVTAKAKGLPPGKALLKYPFRIAMNPFVADIGNLLPSIVSGSAIVSIVLSLPTIGPYLVQALKSQDQYLAGFILLFVAFLTVTGMFIADLALAVLDPRIRLGGGK</sequence>
<evidence type="ECO:0000259" key="8">
    <source>
        <dbReference type="PROSITE" id="PS50928"/>
    </source>
</evidence>
<feature type="transmembrane region" description="Helical" evidence="7">
    <location>
        <begin position="199"/>
        <end position="219"/>
    </location>
</feature>
<dbReference type="InterPro" id="IPR045621">
    <property type="entry name" value="BPD_transp_1_N"/>
</dbReference>
<keyword evidence="2 7" id="KW-0813">Transport</keyword>
<evidence type="ECO:0000256" key="4">
    <source>
        <dbReference type="ARBA" id="ARBA00022692"/>
    </source>
</evidence>
<dbReference type="Proteomes" id="UP001156882">
    <property type="component" value="Unassembled WGS sequence"/>
</dbReference>
<comment type="similarity">
    <text evidence="7">Belongs to the binding-protein-dependent transport system permease family.</text>
</comment>
<evidence type="ECO:0000256" key="3">
    <source>
        <dbReference type="ARBA" id="ARBA00022475"/>
    </source>
</evidence>
<feature type="transmembrane region" description="Helical" evidence="7">
    <location>
        <begin position="149"/>
        <end position="170"/>
    </location>
</feature>
<feature type="transmembrane region" description="Helical" evidence="7">
    <location>
        <begin position="114"/>
        <end position="137"/>
    </location>
</feature>
<name>A0ABQ6CAX7_9HYPH</name>
<keyword evidence="10" id="KW-1185">Reference proteome</keyword>
<dbReference type="Gene3D" id="1.10.3720.10">
    <property type="entry name" value="MetI-like"/>
    <property type="match status" value="1"/>
</dbReference>
<keyword evidence="3" id="KW-1003">Cell membrane</keyword>
<evidence type="ECO:0000256" key="7">
    <source>
        <dbReference type="RuleBase" id="RU363032"/>
    </source>
</evidence>
<dbReference type="RefSeq" id="WP_284310351.1">
    <property type="nucleotide sequence ID" value="NZ_BSPC01000005.1"/>
</dbReference>
<dbReference type="Pfam" id="PF00528">
    <property type="entry name" value="BPD_transp_1"/>
    <property type="match status" value="1"/>
</dbReference>
<gene>
    <name evidence="9" type="ORF">GCM10007874_05530</name>
</gene>
<dbReference type="InterPro" id="IPR035906">
    <property type="entry name" value="MetI-like_sf"/>
</dbReference>
<feature type="transmembrane region" description="Helical" evidence="7">
    <location>
        <begin position="261"/>
        <end position="283"/>
    </location>
</feature>
<dbReference type="Pfam" id="PF19300">
    <property type="entry name" value="BPD_transp_1_N"/>
    <property type="match status" value="1"/>
</dbReference>
<evidence type="ECO:0000256" key="2">
    <source>
        <dbReference type="ARBA" id="ARBA00022448"/>
    </source>
</evidence>
<feature type="transmembrane region" description="Helical" evidence="7">
    <location>
        <begin position="9"/>
        <end position="27"/>
    </location>
</feature>
<keyword evidence="5 7" id="KW-1133">Transmembrane helix</keyword>
<feature type="transmembrane region" description="Helical" evidence="7">
    <location>
        <begin position="303"/>
        <end position="329"/>
    </location>
</feature>
<evidence type="ECO:0000313" key="9">
    <source>
        <dbReference type="EMBL" id="GLS17538.1"/>
    </source>
</evidence>
<dbReference type="InterPro" id="IPR000515">
    <property type="entry name" value="MetI-like"/>
</dbReference>
<keyword evidence="4 7" id="KW-0812">Transmembrane</keyword>
<evidence type="ECO:0000256" key="1">
    <source>
        <dbReference type="ARBA" id="ARBA00004651"/>
    </source>
</evidence>
<evidence type="ECO:0000313" key="10">
    <source>
        <dbReference type="Proteomes" id="UP001156882"/>
    </source>
</evidence>
<dbReference type="SUPFAM" id="SSF161098">
    <property type="entry name" value="MetI-like"/>
    <property type="match status" value="1"/>
</dbReference>
<evidence type="ECO:0000256" key="6">
    <source>
        <dbReference type="ARBA" id="ARBA00023136"/>
    </source>
</evidence>
<feature type="domain" description="ABC transmembrane type-1" evidence="8">
    <location>
        <begin position="110"/>
        <end position="320"/>
    </location>
</feature>
<comment type="caution">
    <text evidence="9">The sequence shown here is derived from an EMBL/GenBank/DDBJ whole genome shotgun (WGS) entry which is preliminary data.</text>
</comment>
<proteinExistence type="inferred from homology"/>
<protein>
    <submittedName>
        <fullName evidence="9">ABC transporter permease</fullName>
    </submittedName>
</protein>
<dbReference type="EMBL" id="BSPC01000005">
    <property type="protein sequence ID" value="GLS17538.1"/>
    <property type="molecule type" value="Genomic_DNA"/>
</dbReference>
<keyword evidence="6 7" id="KW-0472">Membrane</keyword>
<accession>A0ABQ6CAX7</accession>
<organism evidence="9 10">
    <name type="scientific">Labrys miyagiensis</name>
    <dbReference type="NCBI Taxonomy" id="346912"/>
    <lineage>
        <taxon>Bacteria</taxon>
        <taxon>Pseudomonadati</taxon>
        <taxon>Pseudomonadota</taxon>
        <taxon>Alphaproteobacteria</taxon>
        <taxon>Hyphomicrobiales</taxon>
        <taxon>Xanthobacteraceae</taxon>
        <taxon>Labrys</taxon>
    </lineage>
</organism>
<reference evidence="10" key="1">
    <citation type="journal article" date="2019" name="Int. J. Syst. Evol. Microbiol.">
        <title>The Global Catalogue of Microorganisms (GCM) 10K type strain sequencing project: providing services to taxonomists for standard genome sequencing and annotation.</title>
        <authorList>
            <consortium name="The Broad Institute Genomics Platform"/>
            <consortium name="The Broad Institute Genome Sequencing Center for Infectious Disease"/>
            <person name="Wu L."/>
            <person name="Ma J."/>
        </authorList>
    </citation>
    <scope>NUCLEOTIDE SEQUENCE [LARGE SCALE GENOMIC DNA]</scope>
    <source>
        <strain evidence="10">NBRC 101365</strain>
    </source>
</reference>
<evidence type="ECO:0000256" key="5">
    <source>
        <dbReference type="ARBA" id="ARBA00022989"/>
    </source>
</evidence>
<dbReference type="PANTHER" id="PTHR30465">
    <property type="entry name" value="INNER MEMBRANE ABC TRANSPORTER"/>
    <property type="match status" value="1"/>
</dbReference>